<evidence type="ECO:0000313" key="1">
    <source>
        <dbReference type="EMBL" id="KAJ0101014.1"/>
    </source>
</evidence>
<protein>
    <submittedName>
        <fullName evidence="1">Uncharacterized protein</fullName>
    </submittedName>
</protein>
<accession>A0ACC1BPK0</accession>
<organism evidence="1 2">
    <name type="scientific">Pistacia atlantica</name>
    <dbReference type="NCBI Taxonomy" id="434234"/>
    <lineage>
        <taxon>Eukaryota</taxon>
        <taxon>Viridiplantae</taxon>
        <taxon>Streptophyta</taxon>
        <taxon>Embryophyta</taxon>
        <taxon>Tracheophyta</taxon>
        <taxon>Spermatophyta</taxon>
        <taxon>Magnoliopsida</taxon>
        <taxon>eudicotyledons</taxon>
        <taxon>Gunneridae</taxon>
        <taxon>Pentapetalae</taxon>
        <taxon>rosids</taxon>
        <taxon>malvids</taxon>
        <taxon>Sapindales</taxon>
        <taxon>Anacardiaceae</taxon>
        <taxon>Pistacia</taxon>
    </lineage>
</organism>
<dbReference type="Proteomes" id="UP001164250">
    <property type="component" value="Chromosome 3"/>
</dbReference>
<evidence type="ECO:0000313" key="2">
    <source>
        <dbReference type="Proteomes" id="UP001164250"/>
    </source>
</evidence>
<keyword evidence="2" id="KW-1185">Reference proteome</keyword>
<gene>
    <name evidence="1" type="ORF">Patl1_06507</name>
</gene>
<sequence>MSNVHNGRKTTISWCTHLSFPNRRPFKLYAEFCRAPRPNWPQYHLPKLPPQSHTPPPHTDSHPRFAQYLRFKFKTYSDGLQADHPPNRVTE</sequence>
<proteinExistence type="predicted"/>
<comment type="caution">
    <text evidence="1">The sequence shown here is derived from an EMBL/GenBank/DDBJ whole genome shotgun (WGS) entry which is preliminary data.</text>
</comment>
<name>A0ACC1BPK0_9ROSI</name>
<dbReference type="EMBL" id="CM047899">
    <property type="protein sequence ID" value="KAJ0101014.1"/>
    <property type="molecule type" value="Genomic_DNA"/>
</dbReference>
<reference evidence="2" key="1">
    <citation type="journal article" date="2023" name="G3 (Bethesda)">
        <title>Genome assembly and association tests identify interacting loci associated with vigor, precocity, and sex in interspecific pistachio rootstocks.</title>
        <authorList>
            <person name="Palmer W."/>
            <person name="Jacygrad E."/>
            <person name="Sagayaradj S."/>
            <person name="Cavanaugh K."/>
            <person name="Han R."/>
            <person name="Bertier L."/>
            <person name="Beede B."/>
            <person name="Kafkas S."/>
            <person name="Golino D."/>
            <person name="Preece J."/>
            <person name="Michelmore R."/>
        </authorList>
    </citation>
    <scope>NUCLEOTIDE SEQUENCE [LARGE SCALE GENOMIC DNA]</scope>
</reference>